<accession>A0A5J4WD15</accession>
<dbReference type="OrthoDB" id="10373586at2759"/>
<gene>
    <name evidence="1" type="ORF">EZS28_011611</name>
</gene>
<evidence type="ECO:0000313" key="1">
    <source>
        <dbReference type="EMBL" id="KAA6392857.1"/>
    </source>
</evidence>
<name>A0A5J4WD15_9EUKA</name>
<sequence>MRSAVSKFNVANLTHAAQVPRRVIVQEIMLGPVHCGTLTLEPGTVRPVTKATPSYPHPFVDLQLVHAPTQTRIQSLLDLSADGFDFQHRLLSEGFDFSCANPSFEKKPIGRCWRLISPSKELLGALWDSPGRLGTLTSGLSVSECHPEATLTLYFSPTDPLHTKLTQLFKHQCRSLSDLRREIESLGISLIPQLYELFN</sequence>
<dbReference type="Proteomes" id="UP000324800">
    <property type="component" value="Unassembled WGS sequence"/>
</dbReference>
<reference evidence="1 2" key="1">
    <citation type="submission" date="2019-03" db="EMBL/GenBank/DDBJ databases">
        <title>Single cell metagenomics reveals metabolic interactions within the superorganism composed of flagellate Streblomastix strix and complex community of Bacteroidetes bacteria on its surface.</title>
        <authorList>
            <person name="Treitli S.C."/>
            <person name="Kolisko M."/>
            <person name="Husnik F."/>
            <person name="Keeling P."/>
            <person name="Hampl V."/>
        </authorList>
    </citation>
    <scope>NUCLEOTIDE SEQUENCE [LARGE SCALE GENOMIC DNA]</scope>
    <source>
        <strain evidence="1">ST1C</strain>
    </source>
</reference>
<evidence type="ECO:0000313" key="2">
    <source>
        <dbReference type="Proteomes" id="UP000324800"/>
    </source>
</evidence>
<protein>
    <submittedName>
        <fullName evidence="1">Uncharacterized protein</fullName>
    </submittedName>
</protein>
<dbReference type="AlphaFoldDB" id="A0A5J4WD15"/>
<comment type="caution">
    <text evidence="1">The sequence shown here is derived from an EMBL/GenBank/DDBJ whole genome shotgun (WGS) entry which is preliminary data.</text>
</comment>
<proteinExistence type="predicted"/>
<organism evidence="1 2">
    <name type="scientific">Streblomastix strix</name>
    <dbReference type="NCBI Taxonomy" id="222440"/>
    <lineage>
        <taxon>Eukaryota</taxon>
        <taxon>Metamonada</taxon>
        <taxon>Preaxostyla</taxon>
        <taxon>Oxymonadida</taxon>
        <taxon>Streblomastigidae</taxon>
        <taxon>Streblomastix</taxon>
    </lineage>
</organism>
<dbReference type="EMBL" id="SNRW01002413">
    <property type="protein sequence ID" value="KAA6392857.1"/>
    <property type="molecule type" value="Genomic_DNA"/>
</dbReference>